<name>A0A2P5EUW3_TREOI</name>
<accession>A0A2P5EUW3</accession>
<reference evidence="2" key="1">
    <citation type="submission" date="2016-06" db="EMBL/GenBank/DDBJ databases">
        <title>Parallel loss of symbiosis genes in relatives of nitrogen-fixing non-legume Parasponia.</title>
        <authorList>
            <person name="Van Velzen R."/>
            <person name="Holmer R."/>
            <person name="Bu F."/>
            <person name="Rutten L."/>
            <person name="Van Zeijl A."/>
            <person name="Liu W."/>
            <person name="Santuari L."/>
            <person name="Cao Q."/>
            <person name="Sharma T."/>
            <person name="Shen D."/>
            <person name="Roswanjaya Y."/>
            <person name="Wardhani T."/>
            <person name="Kalhor M.S."/>
            <person name="Jansen J."/>
            <person name="Van den Hoogen J."/>
            <person name="Gungor B."/>
            <person name="Hartog M."/>
            <person name="Hontelez J."/>
            <person name="Verver J."/>
            <person name="Yang W.-C."/>
            <person name="Schijlen E."/>
            <person name="Repin R."/>
            <person name="Schilthuizen M."/>
            <person name="Schranz E."/>
            <person name="Heidstra R."/>
            <person name="Miyata K."/>
            <person name="Fedorova E."/>
            <person name="Kohlen W."/>
            <person name="Bisseling T."/>
            <person name="Smit S."/>
            <person name="Geurts R."/>
        </authorList>
    </citation>
    <scope>NUCLEOTIDE SEQUENCE [LARGE SCALE GENOMIC DNA]</scope>
    <source>
        <strain evidence="2">cv. RG33-2</strain>
    </source>
</reference>
<comment type="caution">
    <text evidence="1">The sequence shown here is derived from an EMBL/GenBank/DDBJ whole genome shotgun (WGS) entry which is preliminary data.</text>
</comment>
<dbReference type="Proteomes" id="UP000237000">
    <property type="component" value="Unassembled WGS sequence"/>
</dbReference>
<dbReference type="Gene3D" id="3.80.10.10">
    <property type="entry name" value="Ribonuclease Inhibitor"/>
    <property type="match status" value="1"/>
</dbReference>
<proteinExistence type="predicted"/>
<evidence type="ECO:0000313" key="2">
    <source>
        <dbReference type="Proteomes" id="UP000237000"/>
    </source>
</evidence>
<dbReference type="EMBL" id="JXTC01000095">
    <property type="protein sequence ID" value="PON89307.1"/>
    <property type="molecule type" value="Genomic_DNA"/>
</dbReference>
<protein>
    <submittedName>
        <fullName evidence="1">LRR domain containing protein</fullName>
    </submittedName>
</protein>
<dbReference type="PANTHER" id="PTHR34145">
    <property type="entry name" value="OS02G0105600 PROTEIN"/>
    <property type="match status" value="1"/>
</dbReference>
<dbReference type="AlphaFoldDB" id="A0A2P5EUW3"/>
<keyword evidence="2" id="KW-1185">Reference proteome</keyword>
<dbReference type="SUPFAM" id="SSF52058">
    <property type="entry name" value="L domain-like"/>
    <property type="match status" value="1"/>
</dbReference>
<gene>
    <name evidence="1" type="ORF">TorRG33x02_148500</name>
</gene>
<dbReference type="InterPro" id="IPR032675">
    <property type="entry name" value="LRR_dom_sf"/>
</dbReference>
<dbReference type="PANTHER" id="PTHR34145:SF28">
    <property type="entry name" value="F-BOX DOMAIN-CONTAINING PROTEIN"/>
    <property type="match status" value="1"/>
</dbReference>
<dbReference type="InParanoid" id="A0A2P5EUW3"/>
<dbReference type="InterPro" id="IPR053772">
    <property type="entry name" value="At1g61320/At1g61330-like"/>
</dbReference>
<evidence type="ECO:0000313" key="1">
    <source>
        <dbReference type="EMBL" id="PON89307.1"/>
    </source>
</evidence>
<organism evidence="1 2">
    <name type="scientific">Trema orientale</name>
    <name type="common">Charcoal tree</name>
    <name type="synonym">Celtis orientalis</name>
    <dbReference type="NCBI Taxonomy" id="63057"/>
    <lineage>
        <taxon>Eukaryota</taxon>
        <taxon>Viridiplantae</taxon>
        <taxon>Streptophyta</taxon>
        <taxon>Embryophyta</taxon>
        <taxon>Tracheophyta</taxon>
        <taxon>Spermatophyta</taxon>
        <taxon>Magnoliopsida</taxon>
        <taxon>eudicotyledons</taxon>
        <taxon>Gunneridae</taxon>
        <taxon>Pentapetalae</taxon>
        <taxon>rosids</taxon>
        <taxon>fabids</taxon>
        <taxon>Rosales</taxon>
        <taxon>Cannabaceae</taxon>
        <taxon>Trema</taxon>
    </lineage>
</organism>
<sequence>MDSSSCCKININLASCKSLKFLRLERTEITEEWFRNQQVSEFVSLETLILRSYKISTRNMCIRSENLKCLELKLCADPFVNIDISVPGLKKFVYGPGTSAFYHIKMTGCKFLKILELTEVKVTDRLIPDKLRKLITLEKLKFFRCDFMLSNPVKLYLENLISLELRGMYCRAESFEVESPNLVSMSYSGYLMPSPQIIAIPSNAHINADIRSDCYNIERLAGVPQLFWSLQRSVSQLF</sequence>